<evidence type="ECO:0000313" key="2">
    <source>
        <dbReference type="Proteomes" id="UP000724148"/>
    </source>
</evidence>
<dbReference type="EMBL" id="JACOZA010000106">
    <property type="protein sequence ID" value="MBI2097307.1"/>
    <property type="molecule type" value="Genomic_DNA"/>
</dbReference>
<dbReference type="AlphaFoldDB" id="A0A931SEB9"/>
<gene>
    <name evidence="1" type="ORF">HYT40_04170</name>
</gene>
<accession>A0A931SEB9</accession>
<dbReference type="Proteomes" id="UP000724148">
    <property type="component" value="Unassembled WGS sequence"/>
</dbReference>
<evidence type="ECO:0000313" key="1">
    <source>
        <dbReference type="EMBL" id="MBI2097307.1"/>
    </source>
</evidence>
<protein>
    <submittedName>
        <fullName evidence="1">Uncharacterized protein</fullName>
    </submittedName>
</protein>
<comment type="caution">
    <text evidence="1">The sequence shown here is derived from an EMBL/GenBank/DDBJ whole genome shotgun (WGS) entry which is preliminary data.</text>
</comment>
<proteinExistence type="predicted"/>
<organism evidence="1 2">
    <name type="scientific">Candidatus Sungiibacteriota bacterium</name>
    <dbReference type="NCBI Taxonomy" id="2750080"/>
    <lineage>
        <taxon>Bacteria</taxon>
        <taxon>Candidatus Sungiibacteriota</taxon>
    </lineage>
</organism>
<reference evidence="1" key="1">
    <citation type="submission" date="2020-07" db="EMBL/GenBank/DDBJ databases">
        <title>Huge and variable diversity of episymbiotic CPR bacteria and DPANN archaea in groundwater ecosystems.</title>
        <authorList>
            <person name="He C.Y."/>
            <person name="Keren R."/>
            <person name="Whittaker M."/>
            <person name="Farag I.F."/>
            <person name="Doudna J."/>
            <person name="Cate J.H.D."/>
            <person name="Banfield J.F."/>
        </authorList>
    </citation>
    <scope>NUCLEOTIDE SEQUENCE</scope>
    <source>
        <strain evidence="1">NC_groundwater_193_Ag_S-0.1um_51_7</strain>
    </source>
</reference>
<name>A0A931SEB9_9BACT</name>
<sequence length="105" mass="11670">MPTQCDKLQVHTIHPAEIDGDAVWDGAFGTCESETAAGFILQYARMTGGWTPFTARGLKRHAEESNAKVPYSLVSGLTDLTQRGFLELDEGYFRVNSAFIERLCR</sequence>